<dbReference type="Pfam" id="PF00078">
    <property type="entry name" value="RVT_1"/>
    <property type="match status" value="1"/>
</dbReference>
<dbReference type="InterPro" id="IPR000477">
    <property type="entry name" value="RT_dom"/>
</dbReference>
<dbReference type="SUPFAM" id="SSF56672">
    <property type="entry name" value="DNA/RNA polymerases"/>
    <property type="match status" value="1"/>
</dbReference>
<evidence type="ECO:0000313" key="3">
    <source>
        <dbReference type="Proteomes" id="UP000187283"/>
    </source>
</evidence>
<dbReference type="SUPFAM" id="SSF56219">
    <property type="entry name" value="DNase I-like"/>
    <property type="match status" value="1"/>
</dbReference>
<dbReference type="PROSITE" id="PS50878">
    <property type="entry name" value="RT_POL"/>
    <property type="match status" value="1"/>
</dbReference>
<comment type="caution">
    <text evidence="2">The sequence shown here is derived from an EMBL/GenBank/DDBJ whole genome shotgun (WGS) entry which is preliminary data.</text>
</comment>
<dbReference type="CDD" id="cd01650">
    <property type="entry name" value="RT_nLTR_like"/>
    <property type="match status" value="1"/>
</dbReference>
<name>A0A1R1YA35_9FUNG</name>
<dbReference type="EMBL" id="LSSN01000470">
    <property type="protein sequence ID" value="OMJ23797.1"/>
    <property type="molecule type" value="Genomic_DNA"/>
</dbReference>
<dbReference type="OrthoDB" id="5514950at2759"/>
<evidence type="ECO:0000259" key="1">
    <source>
        <dbReference type="PROSITE" id="PS50878"/>
    </source>
</evidence>
<dbReference type="Proteomes" id="UP000187283">
    <property type="component" value="Unassembled WGS sequence"/>
</dbReference>
<dbReference type="InterPro" id="IPR036691">
    <property type="entry name" value="Endo/exonu/phosph_ase_sf"/>
</dbReference>
<keyword evidence="2" id="KW-0695">RNA-directed DNA polymerase</keyword>
<dbReference type="GO" id="GO:0003964">
    <property type="term" value="F:RNA-directed DNA polymerase activity"/>
    <property type="evidence" value="ECO:0007669"/>
    <property type="project" value="UniProtKB-KW"/>
</dbReference>
<dbReference type="AlphaFoldDB" id="A0A1R1YA35"/>
<dbReference type="STRING" id="133412.A0A1R1YA35"/>
<dbReference type="Gene3D" id="3.60.10.10">
    <property type="entry name" value="Endonuclease/exonuclease/phosphatase"/>
    <property type="match status" value="1"/>
</dbReference>
<keyword evidence="3" id="KW-1185">Reference proteome</keyword>
<organism evidence="2 3">
    <name type="scientific">Smittium culicis</name>
    <dbReference type="NCBI Taxonomy" id="133412"/>
    <lineage>
        <taxon>Eukaryota</taxon>
        <taxon>Fungi</taxon>
        <taxon>Fungi incertae sedis</taxon>
        <taxon>Zoopagomycota</taxon>
        <taxon>Kickxellomycotina</taxon>
        <taxon>Harpellomycetes</taxon>
        <taxon>Harpellales</taxon>
        <taxon>Legeriomycetaceae</taxon>
        <taxon>Smittium</taxon>
    </lineage>
</organism>
<feature type="domain" description="Reverse transcriptase" evidence="1">
    <location>
        <begin position="216"/>
        <end position="473"/>
    </location>
</feature>
<reference evidence="2 3" key="1">
    <citation type="submission" date="2017-01" db="EMBL/GenBank/DDBJ databases">
        <authorList>
            <person name="Mah S.A."/>
            <person name="Swanson W.J."/>
            <person name="Moy G.W."/>
            <person name="Vacquier V.D."/>
        </authorList>
    </citation>
    <scope>NUCLEOTIDE SEQUENCE [LARGE SCALE GENOMIC DNA]</scope>
    <source>
        <strain evidence="2 3">GSMNP</strain>
    </source>
</reference>
<keyword evidence="2" id="KW-0808">Transferase</keyword>
<sequence length="478" mass="54535">MDSIRNIRIGYWNCQGLSSKKWNPATEAMVSGRLDILFLAETWFVDHEYHLSHPIFFAATTRSQQITKFGHEKGGIICLVSDEIRRMISSAYVTTSTISIKINQYHIKAVYFPPSMKSDTIKSYFTDDFISVFLGDINAFYGMTFGTKKIGPKPRIKVIEEICSLKSLNHLMPMPKGPTPDHAFVHTSLPASWHFSNFCDACSNTFISDLHVLFRYMLKYATTPKCWNTSHIYPIPKSKDSSTIDCFRPIALTKMLRRIFESMLLDFLNSTRMANFNPLQAGFRTGFSTLTHSVISHDTFYFKNGCRRPDRVFIDLKQAYDRVNVNLLLYKLKKRSHSDLITSIIQSLFGECYSTVSINGSSSEPFIRQRGLFQGSILSPFLFNLYVDDLVTELDSGELIPSALFFADDIQLLPKSLEDANRLIKIIERWCKNNGMLINVQKSAYIGLSNWNLMICGQKLPTPNFYKYLGLPITNGSV</sequence>
<dbReference type="InterPro" id="IPR043502">
    <property type="entry name" value="DNA/RNA_pol_sf"/>
</dbReference>
<gene>
    <name evidence="2" type="ORF">AYI70_g2011</name>
</gene>
<proteinExistence type="predicted"/>
<accession>A0A1R1YA35</accession>
<keyword evidence="2" id="KW-0548">Nucleotidyltransferase</keyword>
<protein>
    <submittedName>
        <fullName evidence="2">RNA-directed DNA polymerase from mobile element jockey</fullName>
    </submittedName>
</protein>
<dbReference type="PANTHER" id="PTHR19446">
    <property type="entry name" value="REVERSE TRANSCRIPTASES"/>
    <property type="match status" value="1"/>
</dbReference>
<evidence type="ECO:0000313" key="2">
    <source>
        <dbReference type="EMBL" id="OMJ23797.1"/>
    </source>
</evidence>